<keyword evidence="7" id="KW-0862">Zinc</keyword>
<evidence type="ECO:0000256" key="5">
    <source>
        <dbReference type="ARBA" id="ARBA00022801"/>
    </source>
</evidence>
<dbReference type="PANTHER" id="PTHR45626">
    <property type="entry name" value="TRANSCRIPTION TERMINATION FACTOR 2-RELATED"/>
    <property type="match status" value="1"/>
</dbReference>
<dbReference type="GO" id="GO:0005524">
    <property type="term" value="F:ATP binding"/>
    <property type="evidence" value="ECO:0007669"/>
    <property type="project" value="UniProtKB-KW"/>
</dbReference>
<dbReference type="Gene3D" id="3.40.50.10810">
    <property type="entry name" value="Tandem AAA-ATPase domain"/>
    <property type="match status" value="1"/>
</dbReference>
<dbReference type="InterPro" id="IPR017907">
    <property type="entry name" value="Znf_RING_CS"/>
</dbReference>
<evidence type="ECO:0000256" key="3">
    <source>
        <dbReference type="ARBA" id="ARBA00022741"/>
    </source>
</evidence>
<dbReference type="Pfam" id="PF00176">
    <property type="entry name" value="SNF2-rel_dom"/>
    <property type="match status" value="1"/>
</dbReference>
<feature type="region of interest" description="Disordered" evidence="10">
    <location>
        <begin position="1"/>
        <end position="33"/>
    </location>
</feature>
<dbReference type="SMART" id="SM00487">
    <property type="entry name" value="DEXDc"/>
    <property type="match status" value="1"/>
</dbReference>
<reference evidence="14 15" key="1">
    <citation type="journal article" date="2018" name="Nat. Ecol. Evol.">
        <title>Pezizomycetes genomes reveal the molecular basis of ectomycorrhizal truffle lifestyle.</title>
        <authorList>
            <person name="Murat C."/>
            <person name="Payen T."/>
            <person name="Noel B."/>
            <person name="Kuo A."/>
            <person name="Morin E."/>
            <person name="Chen J."/>
            <person name="Kohler A."/>
            <person name="Krizsan K."/>
            <person name="Balestrini R."/>
            <person name="Da Silva C."/>
            <person name="Montanini B."/>
            <person name="Hainaut M."/>
            <person name="Levati E."/>
            <person name="Barry K.W."/>
            <person name="Belfiori B."/>
            <person name="Cichocki N."/>
            <person name="Clum A."/>
            <person name="Dockter R.B."/>
            <person name="Fauchery L."/>
            <person name="Guy J."/>
            <person name="Iotti M."/>
            <person name="Le Tacon F."/>
            <person name="Lindquist E.A."/>
            <person name="Lipzen A."/>
            <person name="Malagnac F."/>
            <person name="Mello A."/>
            <person name="Molinier V."/>
            <person name="Miyauchi S."/>
            <person name="Poulain J."/>
            <person name="Riccioni C."/>
            <person name="Rubini A."/>
            <person name="Sitrit Y."/>
            <person name="Splivallo R."/>
            <person name="Traeger S."/>
            <person name="Wang M."/>
            <person name="Zifcakova L."/>
            <person name="Wipf D."/>
            <person name="Zambonelli A."/>
            <person name="Paolocci F."/>
            <person name="Nowrousian M."/>
            <person name="Ottonello S."/>
            <person name="Baldrian P."/>
            <person name="Spatafora J.W."/>
            <person name="Henrissat B."/>
            <person name="Nagy L.G."/>
            <person name="Aury J.M."/>
            <person name="Wincker P."/>
            <person name="Grigoriev I.V."/>
            <person name="Bonfante P."/>
            <person name="Martin F.M."/>
        </authorList>
    </citation>
    <scope>NUCLEOTIDE SEQUENCE [LARGE SCALE GENOMIC DNA]</scope>
    <source>
        <strain evidence="14 15">CCBAS932</strain>
    </source>
</reference>
<dbReference type="Pfam" id="PF00271">
    <property type="entry name" value="Helicase_C"/>
    <property type="match status" value="1"/>
</dbReference>
<feature type="domain" description="Helicase ATP-binding" evidence="12">
    <location>
        <begin position="419"/>
        <end position="614"/>
    </location>
</feature>
<proteinExistence type="inferred from homology"/>
<dbReference type="InterPro" id="IPR038718">
    <property type="entry name" value="SNF2-like_sf"/>
</dbReference>
<evidence type="ECO:0000259" key="11">
    <source>
        <dbReference type="PROSITE" id="PS50089"/>
    </source>
</evidence>
<dbReference type="PROSITE" id="PS50089">
    <property type="entry name" value="ZF_RING_2"/>
    <property type="match status" value="1"/>
</dbReference>
<evidence type="ECO:0000256" key="8">
    <source>
        <dbReference type="ARBA" id="ARBA00022840"/>
    </source>
</evidence>
<evidence type="ECO:0000313" key="15">
    <source>
        <dbReference type="Proteomes" id="UP000277580"/>
    </source>
</evidence>
<feature type="compositionally biased region" description="Polar residues" evidence="10">
    <location>
        <begin position="101"/>
        <end position="119"/>
    </location>
</feature>
<dbReference type="InParanoid" id="A0A3N4KMI3"/>
<evidence type="ECO:0000256" key="10">
    <source>
        <dbReference type="SAM" id="MobiDB-lite"/>
    </source>
</evidence>
<dbReference type="EMBL" id="ML119142">
    <property type="protein sequence ID" value="RPB10628.1"/>
    <property type="molecule type" value="Genomic_DNA"/>
</dbReference>
<gene>
    <name evidence="14" type="ORF">P167DRAFT_509194</name>
</gene>
<dbReference type="InterPro" id="IPR013083">
    <property type="entry name" value="Znf_RING/FYVE/PHD"/>
</dbReference>
<feature type="region of interest" description="Disordered" evidence="10">
    <location>
        <begin position="82"/>
        <end position="138"/>
    </location>
</feature>
<dbReference type="PROSITE" id="PS51194">
    <property type="entry name" value="HELICASE_CTER"/>
    <property type="match status" value="1"/>
</dbReference>
<dbReference type="InterPro" id="IPR050628">
    <property type="entry name" value="SNF2_RAD54_helicase_TF"/>
</dbReference>
<evidence type="ECO:0000256" key="4">
    <source>
        <dbReference type="ARBA" id="ARBA00022771"/>
    </source>
</evidence>
<protein>
    <recommendedName>
        <fullName evidence="16">SNF2 family DNA-dependent ATPase domain-containing protein</fullName>
    </recommendedName>
</protein>
<evidence type="ECO:0000256" key="2">
    <source>
        <dbReference type="ARBA" id="ARBA00022723"/>
    </source>
</evidence>
<dbReference type="STRING" id="1392247.A0A3N4KMI3"/>
<keyword evidence="8" id="KW-0067">ATP-binding</keyword>
<accession>A0A3N4KMI3</accession>
<dbReference type="GO" id="GO:0008270">
    <property type="term" value="F:zinc ion binding"/>
    <property type="evidence" value="ECO:0007669"/>
    <property type="project" value="UniProtKB-KW"/>
</dbReference>
<dbReference type="Gene3D" id="3.40.50.300">
    <property type="entry name" value="P-loop containing nucleotide triphosphate hydrolases"/>
    <property type="match status" value="1"/>
</dbReference>
<evidence type="ECO:0000259" key="12">
    <source>
        <dbReference type="PROSITE" id="PS51192"/>
    </source>
</evidence>
<dbReference type="Gene3D" id="3.30.40.10">
    <property type="entry name" value="Zinc/RING finger domain, C3HC4 (zinc finger)"/>
    <property type="match status" value="1"/>
</dbReference>
<dbReference type="GO" id="GO:0006281">
    <property type="term" value="P:DNA repair"/>
    <property type="evidence" value="ECO:0007669"/>
    <property type="project" value="TreeGrafter"/>
</dbReference>
<dbReference type="CDD" id="cd18793">
    <property type="entry name" value="SF2_C_SNF"/>
    <property type="match status" value="1"/>
</dbReference>
<keyword evidence="15" id="KW-1185">Reference proteome</keyword>
<dbReference type="AlphaFoldDB" id="A0A3N4KMI3"/>
<evidence type="ECO:0000259" key="13">
    <source>
        <dbReference type="PROSITE" id="PS51194"/>
    </source>
</evidence>
<dbReference type="InterPro" id="IPR001650">
    <property type="entry name" value="Helicase_C-like"/>
</dbReference>
<dbReference type="PROSITE" id="PS00518">
    <property type="entry name" value="ZF_RING_1"/>
    <property type="match status" value="1"/>
</dbReference>
<dbReference type="InterPro" id="IPR001841">
    <property type="entry name" value="Znf_RING"/>
</dbReference>
<feature type="domain" description="Helicase C-terminal" evidence="13">
    <location>
        <begin position="884"/>
        <end position="1037"/>
    </location>
</feature>
<evidence type="ECO:0000313" key="14">
    <source>
        <dbReference type="EMBL" id="RPB10628.1"/>
    </source>
</evidence>
<dbReference type="GO" id="GO:0004386">
    <property type="term" value="F:helicase activity"/>
    <property type="evidence" value="ECO:0007669"/>
    <property type="project" value="UniProtKB-KW"/>
</dbReference>
<keyword evidence="2" id="KW-0479">Metal-binding</keyword>
<feature type="domain" description="RING-type" evidence="11">
    <location>
        <begin position="772"/>
        <end position="840"/>
    </location>
</feature>
<evidence type="ECO:0000256" key="1">
    <source>
        <dbReference type="ARBA" id="ARBA00007025"/>
    </source>
</evidence>
<evidence type="ECO:0000256" key="7">
    <source>
        <dbReference type="ARBA" id="ARBA00022833"/>
    </source>
</evidence>
<dbReference type="InterPro" id="IPR000330">
    <property type="entry name" value="SNF2_N"/>
</dbReference>
<dbReference type="PROSITE" id="PS51192">
    <property type="entry name" value="HELICASE_ATP_BIND_1"/>
    <property type="match status" value="1"/>
</dbReference>
<dbReference type="InterPro" id="IPR027417">
    <property type="entry name" value="P-loop_NTPase"/>
</dbReference>
<dbReference type="SUPFAM" id="SSF52540">
    <property type="entry name" value="P-loop containing nucleoside triphosphate hydrolases"/>
    <property type="match status" value="2"/>
</dbReference>
<dbReference type="CDD" id="cd18008">
    <property type="entry name" value="DEXDc_SHPRH-like"/>
    <property type="match status" value="1"/>
</dbReference>
<keyword evidence="3" id="KW-0547">Nucleotide-binding</keyword>
<dbReference type="InterPro" id="IPR014001">
    <property type="entry name" value="Helicase_ATP-bd"/>
</dbReference>
<evidence type="ECO:0008006" key="16">
    <source>
        <dbReference type="Google" id="ProtNLM"/>
    </source>
</evidence>
<dbReference type="SMART" id="SM00490">
    <property type="entry name" value="HELICc"/>
    <property type="match status" value="1"/>
</dbReference>
<sequence length="1054" mass="116707">MEAHYGASSSSSKRPRIESAPQPSGHPAISTQVPVFSPLGTLVDSRTHMQTATEAHPSPIYSLLGPAGQANLFERLNGAQRLTSSSPSRPEGFGRGGFSVGNRTTGAVGGSSFSRQHQSFGRGVDAPAPTKPGPGTGNDFIDLTADDDDEVLEVEPKEVCFGMISSSKVSAHTVPTPLPGSDKFQHAWPPIPIALKRGGNASMLTICAFDTKGKEFGCVDINTARALVPLLDMKIVRTVARTCGRAKNGEILGGPITPSDTGILILINLYGQEDKATTVGNILTQKGVQLHEPIEQPEKGIEYKNPQLRNGVRQVWEAGKTRGPNVGYLARTADEIRTDVNKIFDRLEESDSVPEMEADPRIKTPLLKHQKQGLYFMTNKEKEQTFSEDSKVNSSIWRIQPRPGGQKVYLNIITGVESREKPTQVLGGILADMMGLGKTLQIISLAVGSLEEAKMFAKKKIPTPKGKEKGNENLSIRNSRSTLLICPLSTIGNWEEQIKAHLDENTLNTYVYHGSKRETDLNKLAEYDLIITTYQVIANEYQKYQKDNEKISPLQKMCFFRIVLDEAHMIREQSTLQSKAVIALNAQRRWAVTGTPIQNKLDDLAALIKFLRVKPFDDKATFNLHIATPFKNADPDCVPKLRLLVNSVTLRRLKDKLNLPPRNDQIVYLEFSPEEREIYDATARQSTARMDLVVKTGHVGGRAYVHVLQSILRLRLICAHGRELLGSDDTAGLTSSDAIDVDELEEKTGSSWSVKQAYEIFKLMKEANEDVCSICRKKVNTPINNEAETKAEGKTSGSSKQLIGHLTPCAHLICVGCVGTYKGAISENFREGQQASCPVCGIFSRVHLFDLLQEDLAAEEDIVESVKPSKKKVPYRGPSTKVKALTKMLLENKKESTPENPIKSVVFSCWTSHMDLIELAFNANKIKFVRLDGRLSRAQRDRAMADFRREPDIEVILISIMAGGLGLNLTDACKVYVMEPQFNPAAEAQAIDRIHRLGQTRPVTTVRFIMSNSFEGKILQLQRKKMDLAKLSMQKLSRSELTKQRLEDLRSLFK</sequence>
<dbReference type="PANTHER" id="PTHR45626:SF52">
    <property type="entry name" value="SINGLE-STRANDED DNA-DEPENDENT ATPASE (EUROFUNG)"/>
    <property type="match status" value="1"/>
</dbReference>
<dbReference type="GO" id="GO:0008094">
    <property type="term" value="F:ATP-dependent activity, acting on DNA"/>
    <property type="evidence" value="ECO:0007669"/>
    <property type="project" value="TreeGrafter"/>
</dbReference>
<evidence type="ECO:0000256" key="6">
    <source>
        <dbReference type="ARBA" id="ARBA00022806"/>
    </source>
</evidence>
<evidence type="ECO:0000256" key="9">
    <source>
        <dbReference type="PROSITE-ProRule" id="PRU00175"/>
    </source>
</evidence>
<name>A0A3N4KMI3_9PEZI</name>
<organism evidence="14 15">
    <name type="scientific">Morchella conica CCBAS932</name>
    <dbReference type="NCBI Taxonomy" id="1392247"/>
    <lineage>
        <taxon>Eukaryota</taxon>
        <taxon>Fungi</taxon>
        <taxon>Dikarya</taxon>
        <taxon>Ascomycota</taxon>
        <taxon>Pezizomycotina</taxon>
        <taxon>Pezizomycetes</taxon>
        <taxon>Pezizales</taxon>
        <taxon>Morchellaceae</taxon>
        <taxon>Morchella</taxon>
    </lineage>
</organism>
<keyword evidence="6" id="KW-0347">Helicase</keyword>
<comment type="similarity">
    <text evidence="1">Belongs to the SNF2/RAD54 helicase family.</text>
</comment>
<dbReference type="SUPFAM" id="SSF57850">
    <property type="entry name" value="RING/U-box"/>
    <property type="match status" value="1"/>
</dbReference>
<dbReference type="SMART" id="SM00184">
    <property type="entry name" value="RING"/>
    <property type="match status" value="1"/>
</dbReference>
<dbReference type="OrthoDB" id="448448at2759"/>
<dbReference type="Proteomes" id="UP000277580">
    <property type="component" value="Unassembled WGS sequence"/>
</dbReference>
<keyword evidence="4 9" id="KW-0863">Zinc-finger</keyword>
<dbReference type="GO" id="GO:0016787">
    <property type="term" value="F:hydrolase activity"/>
    <property type="evidence" value="ECO:0007669"/>
    <property type="project" value="UniProtKB-KW"/>
</dbReference>
<keyword evidence="5" id="KW-0378">Hydrolase</keyword>
<dbReference type="GO" id="GO:0005634">
    <property type="term" value="C:nucleus"/>
    <property type="evidence" value="ECO:0007669"/>
    <property type="project" value="TreeGrafter"/>
</dbReference>
<dbReference type="InterPro" id="IPR049730">
    <property type="entry name" value="SNF2/RAD54-like_C"/>
</dbReference>